<organism evidence="2 3">
    <name type="scientific">Morella rubra</name>
    <name type="common">Chinese bayberry</name>
    <dbReference type="NCBI Taxonomy" id="262757"/>
    <lineage>
        <taxon>Eukaryota</taxon>
        <taxon>Viridiplantae</taxon>
        <taxon>Streptophyta</taxon>
        <taxon>Embryophyta</taxon>
        <taxon>Tracheophyta</taxon>
        <taxon>Spermatophyta</taxon>
        <taxon>Magnoliopsida</taxon>
        <taxon>eudicotyledons</taxon>
        <taxon>Gunneridae</taxon>
        <taxon>Pentapetalae</taxon>
        <taxon>rosids</taxon>
        <taxon>fabids</taxon>
        <taxon>Fagales</taxon>
        <taxon>Myricaceae</taxon>
        <taxon>Morella</taxon>
    </lineage>
</organism>
<dbReference type="InterPro" id="IPR006527">
    <property type="entry name" value="F-box-assoc_dom_typ1"/>
</dbReference>
<dbReference type="SUPFAM" id="SSF81383">
    <property type="entry name" value="F-box domain"/>
    <property type="match status" value="1"/>
</dbReference>
<dbReference type="Gene3D" id="1.20.1280.50">
    <property type="match status" value="1"/>
</dbReference>
<dbReference type="EMBL" id="RXIC02000020">
    <property type="protein sequence ID" value="KAB1223294.1"/>
    <property type="molecule type" value="Genomic_DNA"/>
</dbReference>
<evidence type="ECO:0000259" key="1">
    <source>
        <dbReference type="SMART" id="SM00256"/>
    </source>
</evidence>
<protein>
    <submittedName>
        <fullName evidence="2">F-box protein CPR30</fullName>
    </submittedName>
</protein>
<feature type="domain" description="F-box" evidence="1">
    <location>
        <begin position="9"/>
        <end position="49"/>
    </location>
</feature>
<dbReference type="InterPro" id="IPR036047">
    <property type="entry name" value="F-box-like_dom_sf"/>
</dbReference>
<dbReference type="Pfam" id="PF00646">
    <property type="entry name" value="F-box"/>
    <property type="match status" value="1"/>
</dbReference>
<dbReference type="PANTHER" id="PTHR31672">
    <property type="entry name" value="BNACNNG10540D PROTEIN"/>
    <property type="match status" value="1"/>
</dbReference>
<keyword evidence="3" id="KW-1185">Reference proteome</keyword>
<dbReference type="InterPro" id="IPR001810">
    <property type="entry name" value="F-box_dom"/>
</dbReference>
<dbReference type="SMART" id="SM00256">
    <property type="entry name" value="FBOX"/>
    <property type="match status" value="1"/>
</dbReference>
<evidence type="ECO:0000313" key="2">
    <source>
        <dbReference type="EMBL" id="KAB1223294.1"/>
    </source>
</evidence>
<sequence length="378" mass="43102">MEMTRSDTLPEDVVEDILSRLPVKPLKRFECVSSWWCALIQSPTFIAHHLRRSRQSITNSYLLVQRKDLITRNSVLSLIPDGDGSGSDDHEALVDVPAGNLFSPIFNEEQNFYLSGTCVNGIVCLYNRGQGTKVVLWNPAVREFQVLPERPIDCPPEADYDIEGLGFGYDPKADDYKVVRMVYLWQCPGPDIPPLTEVYSLRTNSWRKINPIQNYANCLNSTDSEIYLRGACHWWIGRSMLAFDMSDEEFRLIRLPNRDGLWDYKIKKSMAVLSDSIALIVRLAEGMEKSFDIWVMREYGVEESWTKQFKIGPVLGVDRPLGFAKNGQLLLVDDNGHLVSLDFNGKEIKFLHVKGIPQLFRVTNVVPSLISVQDERLV</sequence>
<proteinExistence type="predicted"/>
<dbReference type="Proteomes" id="UP000516437">
    <property type="component" value="Chromosome 2"/>
</dbReference>
<dbReference type="InterPro" id="IPR050796">
    <property type="entry name" value="SCF_F-box_component"/>
</dbReference>
<dbReference type="Pfam" id="PF07734">
    <property type="entry name" value="FBA_1"/>
    <property type="match status" value="1"/>
</dbReference>
<evidence type="ECO:0000313" key="3">
    <source>
        <dbReference type="Proteomes" id="UP000516437"/>
    </source>
</evidence>
<comment type="caution">
    <text evidence="2">The sequence shown here is derived from an EMBL/GenBank/DDBJ whole genome shotgun (WGS) entry which is preliminary data.</text>
</comment>
<accession>A0A6A1WDE4</accession>
<reference evidence="2 3" key="1">
    <citation type="journal article" date="2019" name="Plant Biotechnol. J.">
        <title>The red bayberry genome and genetic basis of sex determination.</title>
        <authorList>
            <person name="Jia H.M."/>
            <person name="Jia H.J."/>
            <person name="Cai Q.L."/>
            <person name="Wang Y."/>
            <person name="Zhao H.B."/>
            <person name="Yang W.F."/>
            <person name="Wang G.Y."/>
            <person name="Li Y.H."/>
            <person name="Zhan D.L."/>
            <person name="Shen Y.T."/>
            <person name="Niu Q.F."/>
            <person name="Chang L."/>
            <person name="Qiu J."/>
            <person name="Zhao L."/>
            <person name="Xie H.B."/>
            <person name="Fu W.Y."/>
            <person name="Jin J."/>
            <person name="Li X.W."/>
            <person name="Jiao Y."/>
            <person name="Zhou C.C."/>
            <person name="Tu T."/>
            <person name="Chai C.Y."/>
            <person name="Gao J.L."/>
            <person name="Fan L.J."/>
            <person name="van de Weg E."/>
            <person name="Wang J.Y."/>
            <person name="Gao Z.S."/>
        </authorList>
    </citation>
    <scope>NUCLEOTIDE SEQUENCE [LARGE SCALE GENOMIC DNA]</scope>
    <source>
        <tissue evidence="2">Leaves</tissue>
    </source>
</reference>
<dbReference type="NCBIfam" id="TIGR01640">
    <property type="entry name" value="F_box_assoc_1"/>
    <property type="match status" value="1"/>
</dbReference>
<dbReference type="AlphaFoldDB" id="A0A6A1WDE4"/>
<name>A0A6A1WDE4_9ROSI</name>
<dbReference type="OrthoDB" id="1867629at2759"/>
<gene>
    <name evidence="2" type="ORF">CJ030_MR2G007176</name>
</gene>
<dbReference type="InterPro" id="IPR017451">
    <property type="entry name" value="F-box-assoc_interact_dom"/>
</dbReference>
<dbReference type="PANTHER" id="PTHR31672:SF13">
    <property type="entry name" value="F-BOX PROTEIN CPR30-LIKE"/>
    <property type="match status" value="1"/>
</dbReference>
<dbReference type="CDD" id="cd22157">
    <property type="entry name" value="F-box_AtFBW1-like"/>
    <property type="match status" value="1"/>
</dbReference>